<proteinExistence type="predicted"/>
<reference evidence="1 2" key="1">
    <citation type="submission" date="2021-01" db="EMBL/GenBank/DDBJ databases">
        <title>WGS of actinomycetes isolated from Thailand.</title>
        <authorList>
            <person name="Thawai C."/>
        </authorList>
    </citation>
    <scope>NUCLEOTIDE SEQUENCE [LARGE SCALE GENOMIC DNA]</scope>
    <source>
        <strain evidence="1 2">LPG 2</strain>
    </source>
</reference>
<dbReference type="Proteomes" id="UP000602198">
    <property type="component" value="Unassembled WGS sequence"/>
</dbReference>
<name>A0ABS1MBB8_9NOCA</name>
<gene>
    <name evidence="1" type="ORF">JK358_26200</name>
</gene>
<comment type="caution">
    <text evidence="1">The sequence shown here is derived from an EMBL/GenBank/DDBJ whole genome shotgun (WGS) entry which is preliminary data.</text>
</comment>
<keyword evidence="2" id="KW-1185">Reference proteome</keyword>
<evidence type="ECO:0000313" key="2">
    <source>
        <dbReference type="Proteomes" id="UP000602198"/>
    </source>
</evidence>
<protein>
    <submittedName>
        <fullName evidence="1">Uncharacterized protein</fullName>
    </submittedName>
</protein>
<sequence length="104" mass="11520">MTEPGAQGEIWRVRTPSGREFSVVVVDSDAVVRLRPTVLCALVRELRDVPPSLELLTVQLPGDYVIAIHELAGLPKECFVARQARLAEGSLEELKIALRARFDL</sequence>
<organism evidence="1 2">
    <name type="scientific">Nocardia acididurans</name>
    <dbReference type="NCBI Taxonomy" id="2802282"/>
    <lineage>
        <taxon>Bacteria</taxon>
        <taxon>Bacillati</taxon>
        <taxon>Actinomycetota</taxon>
        <taxon>Actinomycetes</taxon>
        <taxon>Mycobacteriales</taxon>
        <taxon>Nocardiaceae</taxon>
        <taxon>Nocardia</taxon>
    </lineage>
</organism>
<accession>A0ABS1MBB8</accession>
<dbReference type="EMBL" id="JAERRJ010000010">
    <property type="protein sequence ID" value="MBL1077902.1"/>
    <property type="molecule type" value="Genomic_DNA"/>
</dbReference>
<dbReference type="RefSeq" id="WP_201952028.1">
    <property type="nucleotide sequence ID" value="NZ_JAERRJ010000010.1"/>
</dbReference>
<evidence type="ECO:0000313" key="1">
    <source>
        <dbReference type="EMBL" id="MBL1077902.1"/>
    </source>
</evidence>